<evidence type="ECO:0000256" key="7">
    <source>
        <dbReference type="ARBA" id="ARBA00023315"/>
    </source>
</evidence>
<name>A0A0U0ZQK8_9MYCO</name>
<feature type="compositionally biased region" description="Basic and acidic residues" evidence="9">
    <location>
        <begin position="11"/>
        <end position="28"/>
    </location>
</feature>
<evidence type="ECO:0000256" key="8">
    <source>
        <dbReference type="HAMAP-Rule" id="MF_01148"/>
    </source>
</evidence>
<evidence type="ECO:0000256" key="1">
    <source>
        <dbReference type="ARBA" id="ARBA00004651"/>
    </source>
</evidence>
<evidence type="ECO:0000256" key="2">
    <source>
        <dbReference type="ARBA" id="ARBA00022475"/>
    </source>
</evidence>
<evidence type="ECO:0000313" key="12">
    <source>
        <dbReference type="Proteomes" id="UP000045782"/>
    </source>
</evidence>
<dbReference type="PANTHER" id="PTHR38686">
    <property type="entry name" value="APOLIPOPROTEIN N-ACYLTRANSFERASE"/>
    <property type="match status" value="1"/>
</dbReference>
<keyword evidence="7 8" id="KW-0012">Acyltransferase</keyword>
<feature type="transmembrane region" description="Helical" evidence="8">
    <location>
        <begin position="559"/>
        <end position="581"/>
    </location>
</feature>
<comment type="similarity">
    <text evidence="8">Belongs to the CN hydrolase family. Apolipoprotein N-acyltransferase subfamily.</text>
</comment>
<dbReference type="Proteomes" id="UP000045782">
    <property type="component" value="Unassembled WGS sequence"/>
</dbReference>
<evidence type="ECO:0000256" key="3">
    <source>
        <dbReference type="ARBA" id="ARBA00022679"/>
    </source>
</evidence>
<evidence type="ECO:0000256" key="4">
    <source>
        <dbReference type="ARBA" id="ARBA00022692"/>
    </source>
</evidence>
<keyword evidence="2 8" id="KW-1003">Cell membrane</keyword>
<dbReference type="InterPro" id="IPR045378">
    <property type="entry name" value="LNT_N"/>
</dbReference>
<dbReference type="EC" id="2.3.1.269" evidence="8"/>
<dbReference type="GO" id="GO:0042158">
    <property type="term" value="P:lipoprotein biosynthetic process"/>
    <property type="evidence" value="ECO:0007669"/>
    <property type="project" value="UniProtKB-UniRule"/>
</dbReference>
<dbReference type="PROSITE" id="PS50263">
    <property type="entry name" value="CN_HYDROLASE"/>
    <property type="match status" value="1"/>
</dbReference>
<evidence type="ECO:0000256" key="5">
    <source>
        <dbReference type="ARBA" id="ARBA00022989"/>
    </source>
</evidence>
<dbReference type="NCBIfam" id="TIGR00546">
    <property type="entry name" value="lnt"/>
    <property type="match status" value="1"/>
</dbReference>
<dbReference type="Pfam" id="PF20154">
    <property type="entry name" value="LNT_N"/>
    <property type="match status" value="1"/>
</dbReference>
<feature type="region of interest" description="Disordered" evidence="9">
    <location>
        <begin position="1"/>
        <end position="43"/>
    </location>
</feature>
<dbReference type="GO" id="GO:0016410">
    <property type="term" value="F:N-acyltransferase activity"/>
    <property type="evidence" value="ECO:0007669"/>
    <property type="project" value="UniProtKB-UniRule"/>
</dbReference>
<evidence type="ECO:0000313" key="11">
    <source>
        <dbReference type="EMBL" id="CPV65443.1"/>
    </source>
</evidence>
<keyword evidence="5 8" id="KW-1133">Transmembrane helix</keyword>
<dbReference type="SUPFAM" id="SSF56317">
    <property type="entry name" value="Carbon-nitrogen hydrolase"/>
    <property type="match status" value="1"/>
</dbReference>
<reference evidence="11 12" key="1">
    <citation type="submission" date="2015-03" db="EMBL/GenBank/DDBJ databases">
        <authorList>
            <person name="Murphy D."/>
        </authorList>
    </citation>
    <scope>NUCLEOTIDE SEQUENCE [LARGE SCALE GENOMIC DNA]</scope>
    <source>
        <strain evidence="11 12">PAP088</strain>
    </source>
</reference>
<sequence length="602" mass="64017">MADETVEESVAETRGDEVADLDGERTEDSIADEPEAPAEAGPSRGKLFAAAVGARAVAFGRAWMRAATRQGAALIAGLALCASFPPWGFWWAAFPALSVLGLVLWSPRTTLRGGLGYGLLFGLAFFIPLLPWTGQLVGAVPWLALSLLCALWVALFGLLAVAVRNLPGWPLWFAAAWSATEWGKASVPFGGFPWGRVAFGQGDSPMLGLARYGGAPLVSFAVALGAFAVTALGIEMYRWWRSPSVGPDGARPMPSVLLPGVCVCLVLFAMAISWQQVRHASHGATDGRTVTVAAVQGNVPRLGLDFNAQRRAVLDYHVKETVLLAQDVKAGKAPAPQFVVWPENSSDIDPIRNADAAEAINEAAQAIGVPILVGGVLRHPDSTPEQPKSINSIIVWDPNTGPGERHDKQIVQPFGEYLPWRSFFAHFSEYADRAGYFVPGDGNGVVTAGGVNIGVATCWEVLFDRALRQSTLNGAEILAVPSNNALFGSAMSEQQLAISKVRAVEHDREVIVVGTTGISAFVSPDGVDAGRTTFFEPAYIDMQVRLHNDLTPATQWGPWVEWALALIAGLAVLASAGLAILHNGGLKRPEPEVEPASPTKET</sequence>
<proteinExistence type="inferred from homology"/>
<keyword evidence="3 8" id="KW-0808">Transferase</keyword>
<feature type="transmembrane region" description="Helical" evidence="8">
    <location>
        <begin position="255"/>
        <end position="274"/>
    </location>
</feature>
<dbReference type="Gene3D" id="3.60.110.10">
    <property type="entry name" value="Carbon-nitrogen hydrolase"/>
    <property type="match status" value="1"/>
</dbReference>
<keyword evidence="4 8" id="KW-0812">Transmembrane</keyword>
<dbReference type="InterPro" id="IPR003010">
    <property type="entry name" value="C-N_Hydrolase"/>
</dbReference>
<feature type="transmembrane region" description="Helical" evidence="8">
    <location>
        <begin position="114"/>
        <end position="132"/>
    </location>
</feature>
<evidence type="ECO:0000256" key="9">
    <source>
        <dbReference type="SAM" id="MobiDB-lite"/>
    </source>
</evidence>
<dbReference type="Pfam" id="PF00795">
    <property type="entry name" value="CN_hydrolase"/>
    <property type="match status" value="1"/>
</dbReference>
<comment type="function">
    <text evidence="8">Catalyzes the phospholipid dependent N-acylation of the N-terminal cysteine of apolipoprotein, the last step in lipoprotein maturation.</text>
</comment>
<evidence type="ECO:0000259" key="10">
    <source>
        <dbReference type="PROSITE" id="PS50263"/>
    </source>
</evidence>
<accession>A0A0U0ZQK8</accession>
<feature type="transmembrane region" description="Helical" evidence="8">
    <location>
        <begin position="214"/>
        <end position="234"/>
    </location>
</feature>
<organism evidence="11 12">
    <name type="scientific">Mycobacteroides abscessus</name>
    <dbReference type="NCBI Taxonomy" id="36809"/>
    <lineage>
        <taxon>Bacteria</taxon>
        <taxon>Bacillati</taxon>
        <taxon>Actinomycetota</taxon>
        <taxon>Actinomycetes</taxon>
        <taxon>Mycobacteriales</taxon>
        <taxon>Mycobacteriaceae</taxon>
        <taxon>Mycobacteroides</taxon>
    </lineage>
</organism>
<feature type="transmembrane region" description="Helical" evidence="8">
    <location>
        <begin position="71"/>
        <end position="94"/>
    </location>
</feature>
<dbReference type="CDD" id="cd07571">
    <property type="entry name" value="ALP_N-acyl_transferase"/>
    <property type="match status" value="1"/>
</dbReference>
<dbReference type="InterPro" id="IPR036526">
    <property type="entry name" value="C-N_Hydrolase_sf"/>
</dbReference>
<protein>
    <recommendedName>
        <fullName evidence="8">Apolipoprotein N-acyltransferase</fullName>
        <shortName evidence="8">ALP N-acyltransferase</shortName>
        <ecNumber evidence="8">2.3.1.269</ecNumber>
    </recommendedName>
</protein>
<dbReference type="AlphaFoldDB" id="A0A0U0ZQK8"/>
<gene>
    <name evidence="8 11" type="primary">lnt</name>
    <name evidence="11" type="ORF">ERS075579_03837</name>
</gene>
<comment type="catalytic activity">
    <reaction evidence="8">
        <text>N-terminal S-1,2-diacyl-sn-glyceryl-L-cysteinyl-[lipoprotein] + a glycerophospholipid = N-acyl-S-1,2-diacyl-sn-glyceryl-L-cysteinyl-[lipoprotein] + a 2-acyl-sn-glycero-3-phospholipid + H(+)</text>
        <dbReference type="Rhea" id="RHEA:48228"/>
        <dbReference type="Rhea" id="RHEA-COMP:14681"/>
        <dbReference type="Rhea" id="RHEA-COMP:14684"/>
        <dbReference type="ChEBI" id="CHEBI:15378"/>
        <dbReference type="ChEBI" id="CHEBI:136912"/>
        <dbReference type="ChEBI" id="CHEBI:140656"/>
        <dbReference type="ChEBI" id="CHEBI:140657"/>
        <dbReference type="ChEBI" id="CHEBI:140660"/>
        <dbReference type="EC" id="2.3.1.269"/>
    </reaction>
</comment>
<dbReference type="UniPathway" id="UPA00666"/>
<keyword evidence="6 8" id="KW-0472">Membrane</keyword>
<comment type="pathway">
    <text evidence="8">Protein modification; lipoprotein biosynthesis (N-acyl transfer).</text>
</comment>
<dbReference type="EMBL" id="CSWP01000008">
    <property type="protein sequence ID" value="CPV65443.1"/>
    <property type="molecule type" value="Genomic_DNA"/>
</dbReference>
<feature type="domain" description="CN hydrolase" evidence="10">
    <location>
        <begin position="290"/>
        <end position="546"/>
    </location>
</feature>
<dbReference type="PANTHER" id="PTHR38686:SF1">
    <property type="entry name" value="APOLIPOPROTEIN N-ACYLTRANSFERASE"/>
    <property type="match status" value="1"/>
</dbReference>
<dbReference type="InterPro" id="IPR004563">
    <property type="entry name" value="Apolipo_AcylTrfase"/>
</dbReference>
<comment type="subcellular location">
    <subcellularLocation>
        <location evidence="1 8">Cell membrane</location>
        <topology evidence="1 8">Multi-pass membrane protein</topology>
    </subcellularLocation>
</comment>
<dbReference type="RefSeq" id="WP_005099348.1">
    <property type="nucleotide sequence ID" value="NZ_AP022621.1"/>
</dbReference>
<feature type="transmembrane region" description="Helical" evidence="8">
    <location>
        <begin position="139"/>
        <end position="163"/>
    </location>
</feature>
<dbReference type="HAMAP" id="MF_01148">
    <property type="entry name" value="Lnt"/>
    <property type="match status" value="1"/>
</dbReference>
<evidence type="ECO:0000256" key="6">
    <source>
        <dbReference type="ARBA" id="ARBA00023136"/>
    </source>
</evidence>
<dbReference type="GO" id="GO:0005886">
    <property type="term" value="C:plasma membrane"/>
    <property type="evidence" value="ECO:0007669"/>
    <property type="project" value="UniProtKB-SubCell"/>
</dbReference>
<feature type="compositionally biased region" description="Acidic residues" evidence="9">
    <location>
        <begin position="1"/>
        <end position="10"/>
    </location>
</feature>